<dbReference type="Pfam" id="PF00270">
    <property type="entry name" value="DEAD"/>
    <property type="match status" value="1"/>
</dbReference>
<keyword evidence="2" id="KW-0547">Nucleotide-binding</keyword>
<dbReference type="SUPFAM" id="SSF52540">
    <property type="entry name" value="P-loop containing nucleoside triphosphate hydrolases"/>
    <property type="match status" value="2"/>
</dbReference>
<evidence type="ECO:0000313" key="10">
    <source>
        <dbReference type="Proteomes" id="UP000663853"/>
    </source>
</evidence>
<evidence type="ECO:0000256" key="3">
    <source>
        <dbReference type="ARBA" id="ARBA00022801"/>
    </source>
</evidence>
<accession>A0A8H3ARU4</accession>
<feature type="compositionally biased region" description="Polar residues" evidence="7">
    <location>
        <begin position="17"/>
        <end position="30"/>
    </location>
</feature>
<dbReference type="GO" id="GO:0003724">
    <property type="term" value="F:RNA helicase activity"/>
    <property type="evidence" value="ECO:0007669"/>
    <property type="project" value="UniProtKB-EC"/>
</dbReference>
<dbReference type="AlphaFoldDB" id="A0A8H3ARU4"/>
<evidence type="ECO:0000256" key="1">
    <source>
        <dbReference type="ARBA" id="ARBA00012552"/>
    </source>
</evidence>
<sequence length="713" mass="79633">MSLTADADEHDSPLRRGNNNPAPRTSQNKPQLLEATMRNVPKLKELNYTQWKNVITNSIKKAKLWGYVDGSIEEPSDHDANGLTTYFDEAAAVRNAILGSLESAAQRYIEEALDPREAWLTLEKKYLTAEDDGDAKLVSVEKQLADLRLEEGGDIIEHITEFCRMRCHLNGTRFALDDQASISMLYRSLPPAHRQSVLTSEGTEMKDFNALCARLSYLSQNPQSQADASPAPVEDYTSWGVPADIKAFGLTGDKNPLLEERAATTCRDCLLKDHKAGTPDCPQYEWRRELWGAGTEGGGELGSQHPADAQVLSSAKRFTYEFSEPVKVVLSLSEMGLKAELLGRLANLNITIPSTIQQCAVIPMISGRNVLAQAPKNTGKTTTLALSILQAVDKNLPQPQALVLTQNKQAATEFRGILYNIVPDRSSTPWAKCYLCDDNAPIEADLAQFAIERGDIIVLGTPARVLELIRRRILQTRHLKILAIDNIEQVVEAGFDEQMLGVRRCSPGSLQTIATFATVSNKLIRTTNDLMVDPLHITVDDSSVFFYARHFFIVLPNAQRANYLSNLHRNLKPNQMVIFLRESEADQATSFGSYLGGSYVLHMRGSTPASKCDQNIDWFLSDSSYYALVTTDSAPLTQTKVINRPNIPLIHYYSASNRKEYIKRLAYYDNTGKNTMVVTFITENTDEINVIRDIEQHYGIQMVELHWDGKHFS</sequence>
<proteinExistence type="predicted"/>
<dbReference type="Gene3D" id="3.40.50.300">
    <property type="entry name" value="P-loop containing nucleotide triphosphate hydrolases"/>
    <property type="match status" value="2"/>
</dbReference>
<name>A0A8H3ARU4_9AGAM</name>
<dbReference type="Pfam" id="PF14223">
    <property type="entry name" value="Retrotran_gag_2"/>
    <property type="match status" value="1"/>
</dbReference>
<dbReference type="InterPro" id="IPR027417">
    <property type="entry name" value="P-loop_NTPase"/>
</dbReference>
<evidence type="ECO:0000256" key="5">
    <source>
        <dbReference type="ARBA" id="ARBA00022840"/>
    </source>
</evidence>
<dbReference type="PANTHER" id="PTHR47960">
    <property type="entry name" value="DEAD-BOX ATP-DEPENDENT RNA HELICASE 50"/>
    <property type="match status" value="1"/>
</dbReference>
<dbReference type="GO" id="GO:0003676">
    <property type="term" value="F:nucleic acid binding"/>
    <property type="evidence" value="ECO:0007669"/>
    <property type="project" value="InterPro"/>
</dbReference>
<gene>
    <name evidence="9" type="ORF">RDB_LOCUS29462</name>
</gene>
<organism evidence="9 10">
    <name type="scientific">Rhizoctonia solani</name>
    <dbReference type="NCBI Taxonomy" id="456999"/>
    <lineage>
        <taxon>Eukaryota</taxon>
        <taxon>Fungi</taxon>
        <taxon>Dikarya</taxon>
        <taxon>Basidiomycota</taxon>
        <taxon>Agaricomycotina</taxon>
        <taxon>Agaricomycetes</taxon>
        <taxon>Cantharellales</taxon>
        <taxon>Ceratobasidiaceae</taxon>
        <taxon>Rhizoctonia</taxon>
    </lineage>
</organism>
<dbReference type="InterPro" id="IPR011545">
    <property type="entry name" value="DEAD/DEAH_box_helicase_dom"/>
</dbReference>
<dbReference type="EC" id="3.6.4.13" evidence="1"/>
<evidence type="ECO:0000259" key="8">
    <source>
        <dbReference type="PROSITE" id="PS51192"/>
    </source>
</evidence>
<dbReference type="SMART" id="SM00487">
    <property type="entry name" value="DEXDc"/>
    <property type="match status" value="1"/>
</dbReference>
<evidence type="ECO:0000256" key="7">
    <source>
        <dbReference type="SAM" id="MobiDB-lite"/>
    </source>
</evidence>
<protein>
    <recommendedName>
        <fullName evidence="1">RNA helicase</fullName>
        <ecNumber evidence="1">3.6.4.13</ecNumber>
    </recommendedName>
</protein>
<reference evidence="9" key="1">
    <citation type="submission" date="2021-01" db="EMBL/GenBank/DDBJ databases">
        <authorList>
            <person name="Kaushik A."/>
        </authorList>
    </citation>
    <scope>NUCLEOTIDE SEQUENCE</scope>
    <source>
        <strain evidence="9">AG6-10EEA</strain>
    </source>
</reference>
<evidence type="ECO:0000256" key="2">
    <source>
        <dbReference type="ARBA" id="ARBA00022741"/>
    </source>
</evidence>
<dbReference type="EMBL" id="CAJMXA010000556">
    <property type="protein sequence ID" value="CAE6435366.1"/>
    <property type="molecule type" value="Genomic_DNA"/>
</dbReference>
<comment type="catalytic activity">
    <reaction evidence="6">
        <text>ATP + H2O = ADP + phosphate + H(+)</text>
        <dbReference type="Rhea" id="RHEA:13065"/>
        <dbReference type="ChEBI" id="CHEBI:15377"/>
        <dbReference type="ChEBI" id="CHEBI:15378"/>
        <dbReference type="ChEBI" id="CHEBI:30616"/>
        <dbReference type="ChEBI" id="CHEBI:43474"/>
        <dbReference type="ChEBI" id="CHEBI:456216"/>
        <dbReference type="EC" id="3.6.4.13"/>
    </reaction>
</comment>
<keyword evidence="3" id="KW-0378">Hydrolase</keyword>
<evidence type="ECO:0000256" key="6">
    <source>
        <dbReference type="ARBA" id="ARBA00047984"/>
    </source>
</evidence>
<dbReference type="Proteomes" id="UP000663853">
    <property type="component" value="Unassembled WGS sequence"/>
</dbReference>
<dbReference type="GO" id="GO:0016787">
    <property type="term" value="F:hydrolase activity"/>
    <property type="evidence" value="ECO:0007669"/>
    <property type="project" value="UniProtKB-KW"/>
</dbReference>
<dbReference type="GO" id="GO:0005524">
    <property type="term" value="F:ATP binding"/>
    <property type="evidence" value="ECO:0007669"/>
    <property type="project" value="UniProtKB-KW"/>
</dbReference>
<feature type="region of interest" description="Disordered" evidence="7">
    <location>
        <begin position="1"/>
        <end position="31"/>
    </location>
</feature>
<feature type="domain" description="Helicase ATP-binding" evidence="8">
    <location>
        <begin position="361"/>
        <end position="537"/>
    </location>
</feature>
<keyword evidence="5" id="KW-0067">ATP-binding</keyword>
<evidence type="ECO:0000313" key="9">
    <source>
        <dbReference type="EMBL" id="CAE6435366.1"/>
    </source>
</evidence>
<evidence type="ECO:0000256" key="4">
    <source>
        <dbReference type="ARBA" id="ARBA00022806"/>
    </source>
</evidence>
<keyword evidence="4" id="KW-0347">Helicase</keyword>
<dbReference type="InterPro" id="IPR014001">
    <property type="entry name" value="Helicase_ATP-bd"/>
</dbReference>
<dbReference type="PROSITE" id="PS51192">
    <property type="entry name" value="HELICASE_ATP_BIND_1"/>
    <property type="match status" value="1"/>
</dbReference>
<comment type="caution">
    <text evidence="9">The sequence shown here is derived from an EMBL/GenBank/DDBJ whole genome shotgun (WGS) entry which is preliminary data.</text>
</comment>